<dbReference type="AlphaFoldDB" id="A0A1D8D3D7"/>
<dbReference type="OrthoDB" id="9788881at2"/>
<dbReference type="SUPFAM" id="SSF143422">
    <property type="entry name" value="Transposase IS200-like"/>
    <property type="match status" value="1"/>
</dbReference>
<keyword evidence="3" id="KW-1185">Reference proteome</keyword>
<dbReference type="Gene3D" id="3.30.70.1290">
    <property type="entry name" value="Transposase IS200-like"/>
    <property type="match status" value="1"/>
</dbReference>
<dbReference type="EMBL" id="CP017305">
    <property type="protein sequence ID" value="AOS84235.1"/>
    <property type="molecule type" value="Genomic_DNA"/>
</dbReference>
<evidence type="ECO:0000259" key="1">
    <source>
        <dbReference type="SMART" id="SM01321"/>
    </source>
</evidence>
<dbReference type="SMART" id="SM01321">
    <property type="entry name" value="Y1_Tnp"/>
    <property type="match status" value="1"/>
</dbReference>
<feature type="domain" description="Transposase IS200-like" evidence="1">
    <location>
        <begin position="9"/>
        <end position="123"/>
    </location>
</feature>
<protein>
    <recommendedName>
        <fullName evidence="1">Transposase IS200-like domain-containing protein</fullName>
    </recommendedName>
</protein>
<name>A0A1D8D3D7_CHLLM</name>
<evidence type="ECO:0000313" key="3">
    <source>
        <dbReference type="Proteomes" id="UP000095185"/>
    </source>
</evidence>
<dbReference type="InterPro" id="IPR036515">
    <property type="entry name" value="Transposase_17_sf"/>
</dbReference>
<dbReference type="RefSeq" id="WP_069810428.1">
    <property type="nucleotide sequence ID" value="NZ_CP017305.1"/>
</dbReference>
<evidence type="ECO:0000313" key="2">
    <source>
        <dbReference type="EMBL" id="AOS84235.1"/>
    </source>
</evidence>
<accession>A0A1D8D3D7</accession>
<dbReference type="PANTHER" id="PTHR34322">
    <property type="entry name" value="TRANSPOSASE, Y1_TNP DOMAIN-CONTAINING"/>
    <property type="match status" value="1"/>
</dbReference>
<dbReference type="GO" id="GO:0004803">
    <property type="term" value="F:transposase activity"/>
    <property type="evidence" value="ECO:0007669"/>
    <property type="project" value="InterPro"/>
</dbReference>
<dbReference type="InterPro" id="IPR002686">
    <property type="entry name" value="Transposase_17"/>
</dbReference>
<dbReference type="GO" id="GO:0003677">
    <property type="term" value="F:DNA binding"/>
    <property type="evidence" value="ECO:0007669"/>
    <property type="project" value="InterPro"/>
</dbReference>
<dbReference type="Pfam" id="PF01797">
    <property type="entry name" value="Y1_Tnp"/>
    <property type="match status" value="1"/>
</dbReference>
<dbReference type="GO" id="GO:0006313">
    <property type="term" value="P:DNA transposition"/>
    <property type="evidence" value="ECO:0007669"/>
    <property type="project" value="InterPro"/>
</dbReference>
<organism evidence="2 3">
    <name type="scientific">Chlorobaculum limnaeum</name>
    <dbReference type="NCBI Taxonomy" id="274537"/>
    <lineage>
        <taxon>Bacteria</taxon>
        <taxon>Pseudomonadati</taxon>
        <taxon>Chlorobiota</taxon>
        <taxon>Chlorobiia</taxon>
        <taxon>Chlorobiales</taxon>
        <taxon>Chlorobiaceae</taxon>
        <taxon>Chlorobaculum</taxon>
    </lineage>
</organism>
<dbReference type="KEGG" id="clz:BIU88_08885"/>
<sequence>MPRGARLDSPGTLHHVIVRGIETRAIVNDDDDRTFFISRMGQIAAKTGTTVYAWALMSNHAHILLKSGQPGLSTFMSRFLTGYSIYYNRRHGRHGHLFQNRYKSIVCQEDAYFLKLVSYIHLNPLRVGMVDSIETLGQFPWCGHEALMGKKRYDWQDADYVLRYFGKQTGAARQAYVDFMQRESYLGQQPNLVGGGLIRSAGGWSEVLSLRRRGDRQFSDERILGSGAFAQEVIDEANAAIIEKVPRSKCSAEVNALVERHCERRGITRHALESGGRSRACSEIRKELAPKLAFDLGLSYAETAPLLGISASAVCQIIRAAKGDRT</sequence>
<proteinExistence type="predicted"/>
<dbReference type="PANTHER" id="PTHR34322:SF2">
    <property type="entry name" value="TRANSPOSASE IS200-LIKE DOMAIN-CONTAINING PROTEIN"/>
    <property type="match status" value="1"/>
</dbReference>
<gene>
    <name evidence="2" type="ORF">BIU88_08885</name>
</gene>
<dbReference type="Proteomes" id="UP000095185">
    <property type="component" value="Chromosome"/>
</dbReference>
<reference evidence="2" key="1">
    <citation type="submission" date="2016-09" db="EMBL/GenBank/DDBJ databases">
        <title>Genome sequence of Chlorobaculum limnaeum.</title>
        <authorList>
            <person name="Liu Z."/>
            <person name="Tank M."/>
            <person name="Bryant D.A."/>
        </authorList>
    </citation>
    <scope>NUCLEOTIDE SEQUENCE [LARGE SCALE GENOMIC DNA]</scope>
    <source>
        <strain evidence="2">DSM 1677</strain>
    </source>
</reference>